<accession>A0A1H3L925</accession>
<dbReference type="Gene3D" id="3.40.50.2300">
    <property type="match status" value="2"/>
</dbReference>
<dbReference type="PROSITE" id="PS50932">
    <property type="entry name" value="HTH_LACI_2"/>
    <property type="match status" value="1"/>
</dbReference>
<keyword evidence="3" id="KW-0804">Transcription</keyword>
<protein>
    <submittedName>
        <fullName evidence="5">LacI family transcriptional regulator, sucrose operon repressor</fullName>
    </submittedName>
</protein>
<organism evidence="5 6">
    <name type="scientific">Lachnobacterium bovis DSM 14045</name>
    <dbReference type="NCBI Taxonomy" id="1122142"/>
    <lineage>
        <taxon>Bacteria</taxon>
        <taxon>Bacillati</taxon>
        <taxon>Bacillota</taxon>
        <taxon>Clostridia</taxon>
        <taxon>Lachnospirales</taxon>
        <taxon>Lachnospiraceae</taxon>
        <taxon>Lachnobacterium</taxon>
    </lineage>
</organism>
<keyword evidence="2" id="KW-0238">DNA-binding</keyword>
<dbReference type="EMBL" id="FNPG01000024">
    <property type="protein sequence ID" value="SDY60830.1"/>
    <property type="molecule type" value="Genomic_DNA"/>
</dbReference>
<dbReference type="GO" id="GO:0003700">
    <property type="term" value="F:DNA-binding transcription factor activity"/>
    <property type="evidence" value="ECO:0007669"/>
    <property type="project" value="TreeGrafter"/>
</dbReference>
<dbReference type="STRING" id="1122142.SAMN02910414_01944"/>
<evidence type="ECO:0000256" key="2">
    <source>
        <dbReference type="ARBA" id="ARBA00023125"/>
    </source>
</evidence>
<dbReference type="PANTHER" id="PTHR30146">
    <property type="entry name" value="LACI-RELATED TRANSCRIPTIONAL REPRESSOR"/>
    <property type="match status" value="1"/>
</dbReference>
<dbReference type="InterPro" id="IPR000843">
    <property type="entry name" value="HTH_LacI"/>
</dbReference>
<dbReference type="SMART" id="SM00354">
    <property type="entry name" value="HTH_LACI"/>
    <property type="match status" value="1"/>
</dbReference>
<dbReference type="PANTHER" id="PTHR30146:SF154">
    <property type="entry name" value="TRANSCRIPTION REGULATOR, MEMBER OF GALR FAMILY"/>
    <property type="match status" value="1"/>
</dbReference>
<reference evidence="5 6" key="1">
    <citation type="submission" date="2016-10" db="EMBL/GenBank/DDBJ databases">
        <authorList>
            <person name="de Groot N.N."/>
        </authorList>
    </citation>
    <scope>NUCLEOTIDE SEQUENCE [LARGE SCALE GENOMIC DNA]</scope>
    <source>
        <strain evidence="5 6">DSM 14045</strain>
    </source>
</reference>
<dbReference type="Proteomes" id="UP000183918">
    <property type="component" value="Unassembled WGS sequence"/>
</dbReference>
<evidence type="ECO:0000313" key="6">
    <source>
        <dbReference type="Proteomes" id="UP000183918"/>
    </source>
</evidence>
<keyword evidence="6" id="KW-1185">Reference proteome</keyword>
<dbReference type="InterPro" id="IPR028082">
    <property type="entry name" value="Peripla_BP_I"/>
</dbReference>
<proteinExistence type="predicted"/>
<dbReference type="Pfam" id="PF13377">
    <property type="entry name" value="Peripla_BP_3"/>
    <property type="match status" value="1"/>
</dbReference>
<dbReference type="GO" id="GO:0000976">
    <property type="term" value="F:transcription cis-regulatory region binding"/>
    <property type="evidence" value="ECO:0007669"/>
    <property type="project" value="TreeGrafter"/>
</dbReference>
<gene>
    <name evidence="5" type="ORF">SAMN02910414_01944</name>
</gene>
<dbReference type="Gene3D" id="1.10.260.40">
    <property type="entry name" value="lambda repressor-like DNA-binding domains"/>
    <property type="match status" value="1"/>
</dbReference>
<evidence type="ECO:0000256" key="3">
    <source>
        <dbReference type="ARBA" id="ARBA00023163"/>
    </source>
</evidence>
<dbReference type="InterPro" id="IPR010982">
    <property type="entry name" value="Lambda_DNA-bd_dom_sf"/>
</dbReference>
<evidence type="ECO:0000313" key="5">
    <source>
        <dbReference type="EMBL" id="SDY60830.1"/>
    </source>
</evidence>
<evidence type="ECO:0000256" key="1">
    <source>
        <dbReference type="ARBA" id="ARBA00023015"/>
    </source>
</evidence>
<dbReference type="RefSeq" id="WP_074718477.1">
    <property type="nucleotide sequence ID" value="NZ_FNPG01000024.1"/>
</dbReference>
<feature type="domain" description="HTH lacI-type" evidence="4">
    <location>
        <begin position="1"/>
        <end position="54"/>
    </location>
</feature>
<dbReference type="InterPro" id="IPR046335">
    <property type="entry name" value="LacI/GalR-like_sensor"/>
</dbReference>
<dbReference type="CDD" id="cd01392">
    <property type="entry name" value="HTH_LacI"/>
    <property type="match status" value="1"/>
</dbReference>
<keyword evidence="1" id="KW-0805">Transcription regulation</keyword>
<dbReference type="OrthoDB" id="3180992at2"/>
<evidence type="ECO:0000259" key="4">
    <source>
        <dbReference type="PROSITE" id="PS50932"/>
    </source>
</evidence>
<dbReference type="AlphaFoldDB" id="A0A1H3L925"/>
<dbReference type="Pfam" id="PF00356">
    <property type="entry name" value="LacI"/>
    <property type="match status" value="1"/>
</dbReference>
<sequence length="330" mass="36816">MNIREIAELAGVSRAAVSRYFNNGYLSVEKKEAIKKVVEETGYKPLLQAQTLRTKKTKMIGIIMPKLASSALSHVINGVLSVLNDSGYKCILADTQNEVDKELEYLRSFNKNQVDGVVFIATIDTPKHHELIENNGVPVVVVGQDFKGLCSIYHDDFNATKELTKLVLSKGRRNIAYIGVTERDISAGKNRHDGFCAAIQEEKDAKMEYYVGDFSRKAGEEGARELLAKNPAIDAFICATDTIALGVYKYLKDCKKRIPDDILVAGHGDSDFSNVITPELTTVRYFFEESGVKAAKQLLSLMKRKENDKSKLLEIKMGYEIVERDSTKMS</sequence>
<dbReference type="SUPFAM" id="SSF47413">
    <property type="entry name" value="lambda repressor-like DNA-binding domains"/>
    <property type="match status" value="1"/>
</dbReference>
<dbReference type="CDD" id="cd01542">
    <property type="entry name" value="PBP1_TreR-like"/>
    <property type="match status" value="1"/>
</dbReference>
<dbReference type="SUPFAM" id="SSF53822">
    <property type="entry name" value="Periplasmic binding protein-like I"/>
    <property type="match status" value="1"/>
</dbReference>
<name>A0A1H3L925_9FIRM</name>